<name>A0A347UF78_9RHOB</name>
<gene>
    <name evidence="9" type="ORF">BAR1_05890</name>
</gene>
<dbReference type="Pfam" id="PF04116">
    <property type="entry name" value="FA_hydroxylase"/>
    <property type="match status" value="1"/>
</dbReference>
<dbReference type="PANTHER" id="PTHR21624:SF1">
    <property type="entry name" value="ALKYLGLYCEROL MONOOXYGENASE"/>
    <property type="match status" value="1"/>
</dbReference>
<feature type="transmembrane region" description="Helical" evidence="7">
    <location>
        <begin position="21"/>
        <end position="46"/>
    </location>
</feature>
<dbReference type="GO" id="GO:0012505">
    <property type="term" value="C:endomembrane system"/>
    <property type="evidence" value="ECO:0007669"/>
    <property type="project" value="UniProtKB-SubCell"/>
</dbReference>
<feature type="transmembrane region" description="Helical" evidence="7">
    <location>
        <begin position="120"/>
        <end position="141"/>
    </location>
</feature>
<comment type="subcellular location">
    <subcellularLocation>
        <location evidence="1">Endomembrane system</location>
        <topology evidence="1">Multi-pass membrane protein</topology>
    </subcellularLocation>
</comment>
<proteinExistence type="predicted"/>
<evidence type="ECO:0000256" key="6">
    <source>
        <dbReference type="ARBA" id="ARBA00023136"/>
    </source>
</evidence>
<dbReference type="RefSeq" id="WP_118942163.1">
    <property type="nucleotide sequence ID" value="NZ_CP032125.1"/>
</dbReference>
<feature type="domain" description="Fatty acid hydroxylase" evidence="8">
    <location>
        <begin position="209"/>
        <end position="342"/>
    </location>
</feature>
<organism evidence="9 10">
    <name type="scientific">Profundibacter amoris</name>
    <dbReference type="NCBI Taxonomy" id="2171755"/>
    <lineage>
        <taxon>Bacteria</taxon>
        <taxon>Pseudomonadati</taxon>
        <taxon>Pseudomonadota</taxon>
        <taxon>Alphaproteobacteria</taxon>
        <taxon>Rhodobacterales</taxon>
        <taxon>Paracoccaceae</taxon>
        <taxon>Profundibacter</taxon>
    </lineage>
</organism>
<evidence type="ECO:0000256" key="2">
    <source>
        <dbReference type="ARBA" id="ARBA00022692"/>
    </source>
</evidence>
<feature type="transmembrane region" description="Helical" evidence="7">
    <location>
        <begin position="66"/>
        <end position="85"/>
    </location>
</feature>
<dbReference type="GO" id="GO:0016020">
    <property type="term" value="C:membrane"/>
    <property type="evidence" value="ECO:0007669"/>
    <property type="project" value="GOC"/>
</dbReference>
<keyword evidence="2 7" id="KW-0812">Transmembrane</keyword>
<feature type="transmembrane region" description="Helical" evidence="7">
    <location>
        <begin position="162"/>
        <end position="181"/>
    </location>
</feature>
<evidence type="ECO:0000256" key="4">
    <source>
        <dbReference type="ARBA" id="ARBA00023002"/>
    </source>
</evidence>
<evidence type="ECO:0000256" key="1">
    <source>
        <dbReference type="ARBA" id="ARBA00004127"/>
    </source>
</evidence>
<dbReference type="PANTHER" id="PTHR21624">
    <property type="entry name" value="STEROL DESATURASE-RELATED PROTEIN"/>
    <property type="match status" value="1"/>
</dbReference>
<dbReference type="GO" id="GO:0005506">
    <property type="term" value="F:iron ion binding"/>
    <property type="evidence" value="ECO:0007669"/>
    <property type="project" value="InterPro"/>
</dbReference>
<evidence type="ECO:0000259" key="8">
    <source>
        <dbReference type="Pfam" id="PF04116"/>
    </source>
</evidence>
<evidence type="ECO:0000256" key="3">
    <source>
        <dbReference type="ARBA" id="ARBA00022989"/>
    </source>
</evidence>
<feature type="transmembrane region" description="Helical" evidence="7">
    <location>
        <begin position="90"/>
        <end position="108"/>
    </location>
</feature>
<dbReference type="AlphaFoldDB" id="A0A347UF78"/>
<dbReference type="Proteomes" id="UP000261704">
    <property type="component" value="Chromosome"/>
</dbReference>
<keyword evidence="4" id="KW-0560">Oxidoreductase</keyword>
<evidence type="ECO:0000313" key="10">
    <source>
        <dbReference type="Proteomes" id="UP000261704"/>
    </source>
</evidence>
<keyword evidence="5" id="KW-0443">Lipid metabolism</keyword>
<dbReference type="GO" id="GO:0008610">
    <property type="term" value="P:lipid biosynthetic process"/>
    <property type="evidence" value="ECO:0007669"/>
    <property type="project" value="InterPro"/>
</dbReference>
<dbReference type="GO" id="GO:0006643">
    <property type="term" value="P:membrane lipid metabolic process"/>
    <property type="evidence" value="ECO:0007669"/>
    <property type="project" value="TreeGrafter"/>
</dbReference>
<evidence type="ECO:0000313" key="9">
    <source>
        <dbReference type="EMBL" id="AXX97506.1"/>
    </source>
</evidence>
<accession>A0A347UF78</accession>
<dbReference type="OrthoDB" id="9770329at2"/>
<evidence type="ECO:0000256" key="7">
    <source>
        <dbReference type="SAM" id="Phobius"/>
    </source>
</evidence>
<dbReference type="KEGG" id="pamo:BAR1_05890"/>
<dbReference type="InterPro" id="IPR006694">
    <property type="entry name" value="Fatty_acid_hydroxylase"/>
</dbReference>
<evidence type="ECO:0000256" key="5">
    <source>
        <dbReference type="ARBA" id="ARBA00023098"/>
    </source>
</evidence>
<dbReference type="InterPro" id="IPR051689">
    <property type="entry name" value="Sterol_desaturase/TMEM195"/>
</dbReference>
<reference evidence="9 10" key="1">
    <citation type="submission" date="2018-09" db="EMBL/GenBank/DDBJ databases">
        <title>Profundibacter amoris BAR1 gen. nov., sp. nov., a new member of the Roseobacter clade isolated at Lokis Castle Vent Field on the Arctic Mid-Oceanic Ridge.</title>
        <authorList>
            <person name="Le Moine Bauer S."/>
            <person name="Sjoeberg A.G."/>
            <person name="L'Haridon S."/>
            <person name="Stokke R."/>
            <person name="Roalkvam I."/>
            <person name="Steen I.H."/>
            <person name="Dahle H."/>
        </authorList>
    </citation>
    <scope>NUCLEOTIDE SEQUENCE [LARGE SCALE GENOMIC DNA]</scope>
    <source>
        <strain evidence="9 10">BAR1</strain>
    </source>
</reference>
<feature type="transmembrane region" description="Helical" evidence="7">
    <location>
        <begin position="201"/>
        <end position="222"/>
    </location>
</feature>
<keyword evidence="6 7" id="KW-0472">Membrane</keyword>
<dbReference type="EMBL" id="CP032125">
    <property type="protein sequence ID" value="AXX97506.1"/>
    <property type="molecule type" value="Genomic_DNA"/>
</dbReference>
<dbReference type="GO" id="GO:0050479">
    <property type="term" value="F:glyceryl-ether monooxygenase activity"/>
    <property type="evidence" value="ECO:0007669"/>
    <property type="project" value="TreeGrafter"/>
</dbReference>
<protein>
    <submittedName>
        <fullName evidence="9">Sterol desaturase family protein</fullName>
    </submittedName>
</protein>
<keyword evidence="10" id="KW-1185">Reference proteome</keyword>
<feature type="transmembrane region" description="Helical" evidence="7">
    <location>
        <begin position="279"/>
        <end position="299"/>
    </location>
</feature>
<keyword evidence="3 7" id="KW-1133">Transmembrane helix</keyword>
<feature type="transmembrane region" description="Helical" evidence="7">
    <location>
        <begin position="255"/>
        <end position="273"/>
    </location>
</feature>
<sequence>MGVIGRIKTELEKPRKSRPLGSGWLSGSLSILAGLAGLLIVMIRFFPQTFTMPELSIIHESSYITVFLRAVLLLGYLLALISILLSRNKVLGWTGLAIVLTASLFGSAPAVEPGQSAQALYFGLDYFIVNVLFIGFLFVPLERFLPHKGEQTVFRPEWQEDMFYYLVSSMLVQVLSFLTMAPSNLVNKNLDMSQIVATIEALPFVVQVIVIMVATDFVQYWVHRAFHTFPFLWRFHSIHHSTQSMDWLAGARMHFLEIAVLRGLTAVPMFTLGFKPEAIQAYLLIVYFYSSFIHANLGIKFGFLERFLVTPRFHHWHHGSERAAIDINYASHFPLFDWLFGTHHLPEDEWPQKYGVAGGGVPKGYWQQLLHPFRKPTK</sequence>